<sequence>MTTDLTIQEVEQLGLEQVDDHLQDWCVFAEEVFGVYLDEEQKAILRSVQHNPKTVVKSGTARGKDFVTAVAVSCFLYLTPEWNDTGELIGNTKVAMTAPTDRQVGNIMYPEVVKLVSRARKRGFNLPGRLTGYDIRMEDKEWFLTGFKADDKATEAWTGFHAVNVMFAVTEASGMSEEVFNAIEGNLQGNSRLLIVFNDNTGTGYAANAMKKPEWAKFRLDSLNAPNVVNWGRVVRGEITEATYHSTHIPGQVDWQWVDARVKDWCEIIAPSDFLETEGDFWWQNETGKHCYRPNDLFRVKVRGMAPKTAQDILVPLEWIEAAQERWKEGKRNPMKPLRLGVDVAGMGRDSSSFCHRYGDYVEKFDLIQSGGVANHMQVAGLTKTKLEAVTNTFNGVYPQAFIDTIGEGAGVYSRLLELDIKGVFSVKAGEAAKDGLGNPYKDVTGVYTFKNMRSYLYWAVRDWLNPRNGSNAMLPLGADYRGLTDLKWNMRSDGSIELESKDDLKKRIGKSPDEEDSLAITFYPVADIDGTVKRSKTDNYYPL</sequence>
<evidence type="ECO:0008006" key="3">
    <source>
        <dbReference type="Google" id="ProtNLM"/>
    </source>
</evidence>
<dbReference type="Gene3D" id="3.30.420.240">
    <property type="match status" value="1"/>
</dbReference>
<gene>
    <name evidence="1" type="ORF">SAMN05444008_102387</name>
</gene>
<dbReference type="EMBL" id="FQUO01000002">
    <property type="protein sequence ID" value="SHE72593.1"/>
    <property type="molecule type" value="Genomic_DNA"/>
</dbReference>
<evidence type="ECO:0000313" key="1">
    <source>
        <dbReference type="EMBL" id="SHE72593.1"/>
    </source>
</evidence>
<proteinExistence type="predicted"/>
<evidence type="ECO:0000313" key="2">
    <source>
        <dbReference type="Proteomes" id="UP000184368"/>
    </source>
</evidence>
<dbReference type="RefSeq" id="WP_216820660.1">
    <property type="nucleotide sequence ID" value="NZ_FQUO01000002.1"/>
</dbReference>
<name>A0A1M4VUT1_9BACT</name>
<reference evidence="1 2" key="1">
    <citation type="submission" date="2016-11" db="EMBL/GenBank/DDBJ databases">
        <authorList>
            <person name="Jaros S."/>
            <person name="Januszkiewicz K."/>
            <person name="Wedrychowicz H."/>
        </authorList>
    </citation>
    <scope>NUCLEOTIDE SEQUENCE [LARGE SCALE GENOMIC DNA]</scope>
    <source>
        <strain evidence="1 2">DSM 26897</strain>
    </source>
</reference>
<keyword evidence="2" id="KW-1185">Reference proteome</keyword>
<organism evidence="1 2">
    <name type="scientific">Cnuella takakiae</name>
    <dbReference type="NCBI Taxonomy" id="1302690"/>
    <lineage>
        <taxon>Bacteria</taxon>
        <taxon>Pseudomonadati</taxon>
        <taxon>Bacteroidota</taxon>
        <taxon>Chitinophagia</taxon>
        <taxon>Chitinophagales</taxon>
        <taxon>Chitinophagaceae</taxon>
        <taxon>Cnuella</taxon>
    </lineage>
</organism>
<dbReference type="Proteomes" id="UP000184368">
    <property type="component" value="Unassembled WGS sequence"/>
</dbReference>
<dbReference type="STRING" id="1302690.BUE76_11800"/>
<accession>A0A1M4VUT1</accession>
<protein>
    <recommendedName>
        <fullName evidence="3">Phage terminase-like protein, large subunit, contains N-terminal HTH domain</fullName>
    </recommendedName>
</protein>
<dbReference type="AlphaFoldDB" id="A0A1M4VUT1"/>